<dbReference type="InterPro" id="IPR036915">
    <property type="entry name" value="Cyclin-like_sf"/>
</dbReference>
<dbReference type="CDD" id="cd00043">
    <property type="entry name" value="CYCLIN_SF"/>
    <property type="match status" value="1"/>
</dbReference>
<dbReference type="EMBL" id="LSSM01001423">
    <property type="protein sequence ID" value="OMJ26666.1"/>
    <property type="molecule type" value="Genomic_DNA"/>
</dbReference>
<dbReference type="SUPFAM" id="SSF47954">
    <property type="entry name" value="Cyclin-like"/>
    <property type="match status" value="1"/>
</dbReference>
<accession>A0A1R1YIX3</accession>
<comment type="caution">
    <text evidence="2">The sequence shown here is derived from an EMBL/GenBank/DDBJ whole genome shotgun (WGS) entry which is preliminary data.</text>
</comment>
<evidence type="ECO:0000313" key="3">
    <source>
        <dbReference type="Proteomes" id="UP000187429"/>
    </source>
</evidence>
<dbReference type="Proteomes" id="UP000187429">
    <property type="component" value="Unassembled WGS sequence"/>
</dbReference>
<dbReference type="Gene3D" id="1.10.472.170">
    <property type="match status" value="1"/>
</dbReference>
<dbReference type="EMBL" id="LSSM01003879">
    <property type="protein sequence ID" value="OMJ16485.1"/>
    <property type="molecule type" value="Genomic_DNA"/>
</dbReference>
<sequence>MSRCLGCNYDLEQYYDFDSNCCTNCGVVSTSFGLSKLPEQSHDQSYVSKSHNNDTSSTSSNLIRWGWNSRQSIRNTDSSPTSRNLDSQYFAKEMLTIKSKISSVARLLRIPNLVERASYLTKLAFEKKLDSGKYFKFGEEGVLIGLSCLYISSQEEGFPLEIASIPNSIGLDIYKFGSIYKKVRFHLGIVPNSSKESQLLNKILKTIYTILMPNFTSLAEKSFENSQFGLGATIKTKDATKSKTEMFAIIQKSLSPALEKSLSETGIKGIAHLSSKIMVLASESLIFIGKNIKFVIGSAIFLAIQFIYLKNSHTKPTIATHHKNLLIKLVSSVCNCSESIIKSNSKLIIDLIIKVSNDFEWLIGRKVDSKNIYILAEKVIDASIKMKKVSNDHEVENKNKSQILYSSAINNPTIPTKIDSNSISNNPKLHNVLASNNKHESFRNCAITQNTSLSNPLDKSPLNFEDMNSSSNTAYRNQDSPIDLPLSNFNFLEDNLNNVFESIEELDFCQCDKSDDSITPNNLCRCYLEEGDMDWEKIKNSTSSSNPKKFSENQNLRNSRYNEVTRYLLANNNSLCLFNTNDEFSLTKKSKSKTSEFLKKIYDSLNNGSNISDIEILAALFVLDDKSTDLFFTLPIHTCRDLLISKLRARFLQSRDLDNPQVTEADIPDTEIGSYLRFTSK</sequence>
<protein>
    <submittedName>
        <fullName evidence="2">Uncharacterized protein</fullName>
    </submittedName>
</protein>
<reference evidence="2" key="2">
    <citation type="submission" date="2017-01" db="EMBL/GenBank/DDBJ databases">
        <authorList>
            <person name="Mah S.A."/>
            <person name="Swanson W.J."/>
            <person name="Moy G.W."/>
            <person name="Vacquier V.D."/>
        </authorList>
    </citation>
    <scope>NUCLEOTIDE SEQUENCE [LARGE SCALE GENOMIC DNA]</scope>
    <source>
        <strain evidence="2">ID-206-W2</strain>
    </source>
</reference>
<keyword evidence="3" id="KW-1185">Reference proteome</keyword>
<evidence type="ECO:0000313" key="2">
    <source>
        <dbReference type="EMBL" id="OMJ26666.1"/>
    </source>
</evidence>
<dbReference type="OrthoDB" id="5556275at2759"/>
<gene>
    <name evidence="2" type="ORF">AYI69_g3922</name>
    <name evidence="1" type="ORF">AYI69_g7824</name>
</gene>
<proteinExistence type="predicted"/>
<name>A0A1R1YIX3_9FUNG</name>
<evidence type="ECO:0000313" key="1">
    <source>
        <dbReference type="EMBL" id="OMJ16485.1"/>
    </source>
</evidence>
<organism evidence="2 3">
    <name type="scientific">Smittium culicis</name>
    <dbReference type="NCBI Taxonomy" id="133412"/>
    <lineage>
        <taxon>Eukaryota</taxon>
        <taxon>Fungi</taxon>
        <taxon>Fungi incertae sedis</taxon>
        <taxon>Zoopagomycota</taxon>
        <taxon>Kickxellomycotina</taxon>
        <taxon>Harpellomycetes</taxon>
        <taxon>Harpellales</taxon>
        <taxon>Legeriomycetaceae</taxon>
        <taxon>Smittium</taxon>
    </lineage>
</organism>
<reference evidence="3" key="1">
    <citation type="submission" date="2017-01" db="EMBL/GenBank/DDBJ databases">
        <authorList>
            <person name="Wang Y."/>
            <person name="White M."/>
            <person name="Kvist S."/>
            <person name="Moncalvo J.-M."/>
        </authorList>
    </citation>
    <scope>NUCLEOTIDE SEQUENCE [LARGE SCALE GENOMIC DNA]</scope>
    <source>
        <strain evidence="3">ID-206-W2</strain>
    </source>
</reference>
<dbReference type="AlphaFoldDB" id="A0A1R1YIX3"/>